<sequence>MLLNHFIDKLVYVNTSILEHFGVEKFCSLLSCFFGALTIVGCTISGIWLLYVTVMAIFVSPGLYIHVLPQSTKVSLKHYFEDFSALLSEFYNSGSGDDFEEYVPKAVEKKFDEAYASVFQVVDNELPSLTDDDIASGLIAMPSFDDSSVDGTAKFVDIKGDLDFSDSSSVSSNVSESMKFQGAHFNNATDEFDSSEDDNVRAFMPDLVPQQPLRRSSDTLLGNIASRIAMPDISQLGRSILNMIPTSSSSSIPSSSSSDCKSSSPADRQSSSTSQGEAKHYSTDEEFEMINESDIN</sequence>
<feature type="region of interest" description="Disordered" evidence="5">
    <location>
        <begin position="246"/>
        <end position="296"/>
    </location>
</feature>
<reference evidence="7 8" key="1">
    <citation type="submission" date="2024-03" db="EMBL/GenBank/DDBJ databases">
        <title>Adaptation during the transition from Ophiocordyceps entomopathogen to insect associate is accompanied by gene loss and intensified selection.</title>
        <authorList>
            <person name="Ward C.M."/>
            <person name="Onetto C.A."/>
            <person name="Borneman A.R."/>
        </authorList>
    </citation>
    <scope>NUCLEOTIDE SEQUENCE [LARGE SCALE GENOMIC DNA]</scope>
    <source>
        <strain evidence="7">AWRI1</strain>
        <tissue evidence="7">Single Adult Female</tissue>
    </source>
</reference>
<feature type="compositionally biased region" description="Polar residues" evidence="5">
    <location>
        <begin position="265"/>
        <end position="276"/>
    </location>
</feature>
<evidence type="ECO:0000256" key="4">
    <source>
        <dbReference type="ARBA" id="ARBA00023136"/>
    </source>
</evidence>
<dbReference type="InterPro" id="IPR057282">
    <property type="entry name" value="RETREG1-3-like_RHD"/>
</dbReference>
<feature type="domain" description="RETREG1-3/ARL6IP-like N-terminal reticulon-homology" evidence="6">
    <location>
        <begin position="24"/>
        <end position="80"/>
    </location>
</feature>
<keyword evidence="2" id="KW-0812">Transmembrane</keyword>
<gene>
    <name evidence="7" type="ORF">V9T40_009663</name>
</gene>
<name>A0AAN9Y904_9HEMI</name>
<evidence type="ECO:0000313" key="7">
    <source>
        <dbReference type="EMBL" id="KAK7602222.1"/>
    </source>
</evidence>
<keyword evidence="3" id="KW-1133">Transmembrane helix</keyword>
<feature type="compositionally biased region" description="Low complexity" evidence="5">
    <location>
        <begin position="247"/>
        <end position="264"/>
    </location>
</feature>
<dbReference type="GO" id="GO:0005783">
    <property type="term" value="C:endoplasmic reticulum"/>
    <property type="evidence" value="ECO:0007669"/>
    <property type="project" value="UniProtKB-ARBA"/>
</dbReference>
<proteinExistence type="predicted"/>
<accession>A0AAN9Y904</accession>
<evidence type="ECO:0000259" key="6">
    <source>
        <dbReference type="Pfam" id="PF24456"/>
    </source>
</evidence>
<organism evidence="7 8">
    <name type="scientific">Parthenolecanium corni</name>
    <dbReference type="NCBI Taxonomy" id="536013"/>
    <lineage>
        <taxon>Eukaryota</taxon>
        <taxon>Metazoa</taxon>
        <taxon>Ecdysozoa</taxon>
        <taxon>Arthropoda</taxon>
        <taxon>Hexapoda</taxon>
        <taxon>Insecta</taxon>
        <taxon>Pterygota</taxon>
        <taxon>Neoptera</taxon>
        <taxon>Paraneoptera</taxon>
        <taxon>Hemiptera</taxon>
        <taxon>Sternorrhyncha</taxon>
        <taxon>Coccoidea</taxon>
        <taxon>Coccidae</taxon>
        <taxon>Parthenolecanium</taxon>
    </lineage>
</organism>
<evidence type="ECO:0000256" key="1">
    <source>
        <dbReference type="ARBA" id="ARBA00004141"/>
    </source>
</evidence>
<evidence type="ECO:0000313" key="8">
    <source>
        <dbReference type="Proteomes" id="UP001367676"/>
    </source>
</evidence>
<evidence type="ECO:0000256" key="5">
    <source>
        <dbReference type="SAM" id="MobiDB-lite"/>
    </source>
</evidence>
<comment type="subcellular location">
    <subcellularLocation>
        <location evidence="1">Membrane</location>
        <topology evidence="1">Multi-pass membrane protein</topology>
    </subcellularLocation>
</comment>
<keyword evidence="4" id="KW-0472">Membrane</keyword>
<keyword evidence="8" id="KW-1185">Reference proteome</keyword>
<dbReference type="Proteomes" id="UP001367676">
    <property type="component" value="Unassembled WGS sequence"/>
</dbReference>
<evidence type="ECO:0000256" key="3">
    <source>
        <dbReference type="ARBA" id="ARBA00022989"/>
    </source>
</evidence>
<dbReference type="GO" id="GO:0016020">
    <property type="term" value="C:membrane"/>
    <property type="evidence" value="ECO:0007669"/>
    <property type="project" value="UniProtKB-SubCell"/>
</dbReference>
<protein>
    <recommendedName>
        <fullName evidence="6">RETREG1-3/ARL6IP-like N-terminal reticulon-homology domain-containing protein</fullName>
    </recommendedName>
</protein>
<dbReference type="AlphaFoldDB" id="A0AAN9Y904"/>
<comment type="caution">
    <text evidence="7">The sequence shown here is derived from an EMBL/GenBank/DDBJ whole genome shotgun (WGS) entry which is preliminary data.</text>
</comment>
<feature type="compositionally biased region" description="Acidic residues" evidence="5">
    <location>
        <begin position="284"/>
        <end position="296"/>
    </location>
</feature>
<dbReference type="EMBL" id="JBBCAQ010000010">
    <property type="protein sequence ID" value="KAK7602222.1"/>
    <property type="molecule type" value="Genomic_DNA"/>
</dbReference>
<dbReference type="Pfam" id="PF24456">
    <property type="entry name" value="RHD_RETREG1-3"/>
    <property type="match status" value="1"/>
</dbReference>
<evidence type="ECO:0000256" key="2">
    <source>
        <dbReference type="ARBA" id="ARBA00022692"/>
    </source>
</evidence>